<dbReference type="AlphaFoldDB" id="A0A0A9C983"/>
<dbReference type="EMBL" id="GBRH01229838">
    <property type="protein sequence ID" value="JAD68057.1"/>
    <property type="molecule type" value="Transcribed_RNA"/>
</dbReference>
<accession>A0A0A9C983</accession>
<reference evidence="1" key="1">
    <citation type="submission" date="2014-09" db="EMBL/GenBank/DDBJ databases">
        <authorList>
            <person name="Magalhaes I.L.F."/>
            <person name="Oliveira U."/>
            <person name="Santos F.R."/>
            <person name="Vidigal T.H.D.A."/>
            <person name="Brescovit A.D."/>
            <person name="Santos A.J."/>
        </authorList>
    </citation>
    <scope>NUCLEOTIDE SEQUENCE</scope>
    <source>
        <tissue evidence="1">Shoot tissue taken approximately 20 cm above the soil surface</tissue>
    </source>
</reference>
<evidence type="ECO:0000313" key="1">
    <source>
        <dbReference type="EMBL" id="JAD68057.1"/>
    </source>
</evidence>
<name>A0A0A9C983_ARUDO</name>
<reference evidence="1" key="2">
    <citation type="journal article" date="2015" name="Data Brief">
        <title>Shoot transcriptome of the giant reed, Arundo donax.</title>
        <authorList>
            <person name="Barrero R.A."/>
            <person name="Guerrero F.D."/>
            <person name="Moolhuijzen P."/>
            <person name="Goolsby J.A."/>
            <person name="Tidwell J."/>
            <person name="Bellgard S.E."/>
            <person name="Bellgard M.I."/>
        </authorList>
    </citation>
    <scope>NUCLEOTIDE SEQUENCE</scope>
    <source>
        <tissue evidence="1">Shoot tissue taken approximately 20 cm above the soil surface</tissue>
    </source>
</reference>
<sequence length="44" mass="5420">MTVIVYCVIHVHIIIFLRMYDITLRMYGFPFSLEYSHPHQLHKR</sequence>
<proteinExistence type="predicted"/>
<organism evidence="1">
    <name type="scientific">Arundo donax</name>
    <name type="common">Giant reed</name>
    <name type="synonym">Donax arundinaceus</name>
    <dbReference type="NCBI Taxonomy" id="35708"/>
    <lineage>
        <taxon>Eukaryota</taxon>
        <taxon>Viridiplantae</taxon>
        <taxon>Streptophyta</taxon>
        <taxon>Embryophyta</taxon>
        <taxon>Tracheophyta</taxon>
        <taxon>Spermatophyta</taxon>
        <taxon>Magnoliopsida</taxon>
        <taxon>Liliopsida</taxon>
        <taxon>Poales</taxon>
        <taxon>Poaceae</taxon>
        <taxon>PACMAD clade</taxon>
        <taxon>Arundinoideae</taxon>
        <taxon>Arundineae</taxon>
        <taxon>Arundo</taxon>
    </lineage>
</organism>
<protein>
    <submittedName>
        <fullName evidence="1">Uncharacterized protein</fullName>
    </submittedName>
</protein>